<evidence type="ECO:0000256" key="3">
    <source>
        <dbReference type="ARBA" id="ARBA00022884"/>
    </source>
</evidence>
<dbReference type="EMBL" id="CP001825">
    <property type="protein sequence ID" value="ACZ41648.1"/>
    <property type="molecule type" value="Genomic_DNA"/>
</dbReference>
<evidence type="ECO:0000313" key="9">
    <source>
        <dbReference type="Proteomes" id="UP000000323"/>
    </source>
</evidence>
<dbReference type="InterPro" id="IPR005484">
    <property type="entry name" value="Ribosomal_uL18_bac/plant/anim"/>
</dbReference>
<gene>
    <name evidence="7" type="primary">rplR</name>
    <name evidence="8" type="ordered locus">Tter_0731</name>
</gene>
<evidence type="ECO:0000256" key="4">
    <source>
        <dbReference type="ARBA" id="ARBA00022980"/>
    </source>
</evidence>
<dbReference type="STRING" id="525904.Tter_0731"/>
<dbReference type="InterPro" id="IPR004389">
    <property type="entry name" value="Ribosomal_uL18_bac-type"/>
</dbReference>
<dbReference type="KEGG" id="ttr:Tter_0731"/>
<evidence type="ECO:0000256" key="2">
    <source>
        <dbReference type="ARBA" id="ARBA00022730"/>
    </source>
</evidence>
<evidence type="ECO:0000313" key="8">
    <source>
        <dbReference type="EMBL" id="ACZ41648.1"/>
    </source>
</evidence>
<dbReference type="GO" id="GO:0008097">
    <property type="term" value="F:5S rRNA binding"/>
    <property type="evidence" value="ECO:0007669"/>
    <property type="project" value="TreeGrafter"/>
</dbReference>
<dbReference type="HOGENOM" id="CLU_098841_0_1_0"/>
<evidence type="ECO:0000256" key="6">
    <source>
        <dbReference type="ARBA" id="ARBA00035197"/>
    </source>
</evidence>
<proteinExistence type="inferred from homology"/>
<dbReference type="Gene3D" id="3.30.420.100">
    <property type="match status" value="1"/>
</dbReference>
<protein>
    <recommendedName>
        <fullName evidence="6 7">Large ribosomal subunit protein uL18</fullName>
    </recommendedName>
</protein>
<dbReference type="GO" id="GO:0003735">
    <property type="term" value="F:structural constituent of ribosome"/>
    <property type="evidence" value="ECO:0007669"/>
    <property type="project" value="InterPro"/>
</dbReference>
<dbReference type="CDD" id="cd00432">
    <property type="entry name" value="Ribosomal_L18_L5e"/>
    <property type="match status" value="1"/>
</dbReference>
<dbReference type="Pfam" id="PF00861">
    <property type="entry name" value="Ribosomal_L18p"/>
    <property type="match status" value="1"/>
</dbReference>
<evidence type="ECO:0000256" key="7">
    <source>
        <dbReference type="HAMAP-Rule" id="MF_01337"/>
    </source>
</evidence>
<dbReference type="Proteomes" id="UP000000323">
    <property type="component" value="Chromosome 1"/>
</dbReference>
<dbReference type="GO" id="GO:0022625">
    <property type="term" value="C:cytosolic large ribosomal subunit"/>
    <property type="evidence" value="ECO:0007669"/>
    <property type="project" value="TreeGrafter"/>
</dbReference>
<dbReference type="OrthoDB" id="9810939at2"/>
<dbReference type="SUPFAM" id="SSF53137">
    <property type="entry name" value="Translational machinery components"/>
    <property type="match status" value="1"/>
</dbReference>
<dbReference type="NCBIfam" id="TIGR00060">
    <property type="entry name" value="L18_bact"/>
    <property type="match status" value="1"/>
</dbReference>
<comment type="function">
    <text evidence="7">This is one of the proteins that bind and probably mediate the attachment of the 5S RNA into the large ribosomal subunit, where it forms part of the central protuberance.</text>
</comment>
<evidence type="ECO:0000256" key="1">
    <source>
        <dbReference type="ARBA" id="ARBA00007116"/>
    </source>
</evidence>
<keyword evidence="4 7" id="KW-0689">Ribosomal protein</keyword>
<evidence type="ECO:0000256" key="5">
    <source>
        <dbReference type="ARBA" id="ARBA00023274"/>
    </source>
</evidence>
<keyword evidence="5 7" id="KW-0687">Ribonucleoprotein</keyword>
<dbReference type="eggNOG" id="COG0256">
    <property type="taxonomic scope" value="Bacteria"/>
</dbReference>
<keyword evidence="9" id="KW-1185">Reference proteome</keyword>
<accession>D1CFE2</accession>
<dbReference type="InterPro" id="IPR057268">
    <property type="entry name" value="Ribosomal_L18"/>
</dbReference>
<sequence length="125" mass="13972">MRAAKYVGKKLSPRQKRHIRVRGKVNGTPERPRLNVFRSAKHIYAQIIDDTIGHTLVAASTLEPEIRSKMAQLTKVEEAREVGKLVAERAKAKGISKVVFDRGGWLYHGRVKALAEAAREAGLDF</sequence>
<dbReference type="RefSeq" id="WP_012874683.1">
    <property type="nucleotide sequence ID" value="NC_013525.1"/>
</dbReference>
<dbReference type="FunFam" id="3.30.420.100:FF:000001">
    <property type="entry name" value="50S ribosomal protein L18"/>
    <property type="match status" value="1"/>
</dbReference>
<keyword evidence="2 7" id="KW-0699">rRNA-binding</keyword>
<organism evidence="8 9">
    <name type="scientific">Thermobaculum terrenum (strain ATCC BAA-798 / CCMEE 7001 / YNP1)</name>
    <dbReference type="NCBI Taxonomy" id="525904"/>
    <lineage>
        <taxon>Bacteria</taxon>
        <taxon>Bacillati</taxon>
        <taxon>Chloroflexota</taxon>
        <taxon>Chloroflexia</taxon>
        <taxon>Candidatus Thermobaculales</taxon>
        <taxon>Candidatus Thermobaculaceae</taxon>
        <taxon>Thermobaculum</taxon>
    </lineage>
</organism>
<reference evidence="9" key="1">
    <citation type="journal article" date="2010" name="Stand. Genomic Sci.">
        <title>Complete genome sequence of 'Thermobaculum terrenum' type strain (YNP1).</title>
        <authorList>
            <person name="Kiss H."/>
            <person name="Cleland D."/>
            <person name="Lapidus A."/>
            <person name="Lucas S."/>
            <person name="Glavina Del Rio T."/>
            <person name="Nolan M."/>
            <person name="Tice H."/>
            <person name="Han C."/>
            <person name="Goodwin L."/>
            <person name="Pitluck S."/>
            <person name="Liolios K."/>
            <person name="Ivanova N."/>
            <person name="Mavromatis K."/>
            <person name="Ovchinnikova G."/>
            <person name="Pati A."/>
            <person name="Chen A."/>
            <person name="Palaniappan K."/>
            <person name="Land M."/>
            <person name="Hauser L."/>
            <person name="Chang Y."/>
            <person name="Jeffries C."/>
            <person name="Lu M."/>
            <person name="Brettin T."/>
            <person name="Detter J."/>
            <person name="Goker M."/>
            <person name="Tindall B."/>
            <person name="Beck B."/>
            <person name="McDermott T."/>
            <person name="Woyke T."/>
            <person name="Bristow J."/>
            <person name="Eisen J."/>
            <person name="Markowitz V."/>
            <person name="Hugenholtz P."/>
            <person name="Kyrpides N."/>
            <person name="Klenk H."/>
            <person name="Cheng J."/>
        </authorList>
    </citation>
    <scope>NUCLEOTIDE SEQUENCE [LARGE SCALE GENOMIC DNA]</scope>
    <source>
        <strain evidence="9">ATCC BAA-798 / YNP1</strain>
    </source>
</reference>
<comment type="subunit">
    <text evidence="7">Part of the 50S ribosomal subunit; part of the 5S rRNA/L5/L18/L25 subcomplex. Contacts the 5S and 23S rRNAs.</text>
</comment>
<comment type="similarity">
    <text evidence="1 7">Belongs to the universal ribosomal protein uL18 family.</text>
</comment>
<dbReference type="PANTHER" id="PTHR12899:SF3">
    <property type="entry name" value="LARGE RIBOSOMAL SUBUNIT PROTEIN UL18M"/>
    <property type="match status" value="1"/>
</dbReference>
<keyword evidence="3 7" id="KW-0694">RNA-binding</keyword>
<dbReference type="GO" id="GO:0006412">
    <property type="term" value="P:translation"/>
    <property type="evidence" value="ECO:0007669"/>
    <property type="project" value="UniProtKB-UniRule"/>
</dbReference>
<dbReference type="PANTHER" id="PTHR12899">
    <property type="entry name" value="39S RIBOSOMAL PROTEIN L18, MITOCHONDRIAL"/>
    <property type="match status" value="1"/>
</dbReference>
<dbReference type="AlphaFoldDB" id="D1CFE2"/>
<dbReference type="HAMAP" id="MF_01337_B">
    <property type="entry name" value="Ribosomal_uL18_B"/>
    <property type="match status" value="1"/>
</dbReference>
<name>D1CFE2_THET1</name>